<feature type="transmembrane region" description="Helical" evidence="1">
    <location>
        <begin position="52"/>
        <end position="72"/>
    </location>
</feature>
<evidence type="ECO:0000313" key="4">
    <source>
        <dbReference type="Proteomes" id="UP001215598"/>
    </source>
</evidence>
<feature type="transmembrane region" description="Helical" evidence="1">
    <location>
        <begin position="121"/>
        <end position="143"/>
    </location>
</feature>
<dbReference type="AlphaFoldDB" id="A0AAD7JMK0"/>
<name>A0AAD7JMK0_9AGAR</name>
<keyword evidence="1" id="KW-1133">Transmembrane helix</keyword>
<keyword evidence="1" id="KW-0812">Transmembrane</keyword>
<proteinExistence type="predicted"/>
<feature type="transmembrane region" description="Helical" evidence="1">
    <location>
        <begin position="92"/>
        <end position="112"/>
    </location>
</feature>
<dbReference type="Proteomes" id="UP001215598">
    <property type="component" value="Unassembled WGS sequence"/>
</dbReference>
<feature type="transmembrane region" description="Helical" evidence="1">
    <location>
        <begin position="163"/>
        <end position="183"/>
    </location>
</feature>
<keyword evidence="1" id="KW-0472">Membrane</keyword>
<evidence type="ECO:0000259" key="2">
    <source>
        <dbReference type="Pfam" id="PF20152"/>
    </source>
</evidence>
<dbReference type="Pfam" id="PF20152">
    <property type="entry name" value="DUF6534"/>
    <property type="match status" value="1"/>
</dbReference>
<evidence type="ECO:0000256" key="1">
    <source>
        <dbReference type="SAM" id="Phobius"/>
    </source>
</evidence>
<protein>
    <recommendedName>
        <fullName evidence="2">DUF6534 domain-containing protein</fullName>
    </recommendedName>
</protein>
<feature type="domain" description="DUF6534" evidence="2">
    <location>
        <begin position="169"/>
        <end position="254"/>
    </location>
</feature>
<sequence>MAVSDPGINLVLGPVILGIIINTFVYGILFMQGITYYTSPRFKQDQPLIKGLVTWSLFLDTFHSCAIIWVIWEYCIEHFGDRAFLETTPWPYPTAPIFTTGASVPIQIYLAWRVKRLSNSWIIFGGITALSVTSGVVAWIASIRAVRLSNTKGFPALIPIVDTWLALGVLCDVSLTILLFIFLRKGRTGFSKTDNIITTIILQSIETAAFSSLTSLLDLITFTVIQKTNFHFIFSLLAGRMYTNTLLATLNSRDKLRADFLVDGVNTLTSPPQSHGVAVHVSVEHREDNGTELENYTKRNPKNGRDLETYYV</sequence>
<reference evidence="3" key="1">
    <citation type="submission" date="2023-03" db="EMBL/GenBank/DDBJ databases">
        <title>Massive genome expansion in bonnet fungi (Mycena s.s.) driven by repeated elements and novel gene families across ecological guilds.</title>
        <authorList>
            <consortium name="Lawrence Berkeley National Laboratory"/>
            <person name="Harder C.B."/>
            <person name="Miyauchi S."/>
            <person name="Viragh M."/>
            <person name="Kuo A."/>
            <person name="Thoen E."/>
            <person name="Andreopoulos B."/>
            <person name="Lu D."/>
            <person name="Skrede I."/>
            <person name="Drula E."/>
            <person name="Henrissat B."/>
            <person name="Morin E."/>
            <person name="Kohler A."/>
            <person name="Barry K."/>
            <person name="LaButti K."/>
            <person name="Morin E."/>
            <person name="Salamov A."/>
            <person name="Lipzen A."/>
            <person name="Mereny Z."/>
            <person name="Hegedus B."/>
            <person name="Baldrian P."/>
            <person name="Stursova M."/>
            <person name="Weitz H."/>
            <person name="Taylor A."/>
            <person name="Grigoriev I.V."/>
            <person name="Nagy L.G."/>
            <person name="Martin F."/>
            <person name="Kauserud H."/>
        </authorList>
    </citation>
    <scope>NUCLEOTIDE SEQUENCE</scope>
    <source>
        <strain evidence="3">CBHHK182m</strain>
    </source>
</reference>
<organism evidence="3 4">
    <name type="scientific">Mycena metata</name>
    <dbReference type="NCBI Taxonomy" id="1033252"/>
    <lineage>
        <taxon>Eukaryota</taxon>
        <taxon>Fungi</taxon>
        <taxon>Dikarya</taxon>
        <taxon>Basidiomycota</taxon>
        <taxon>Agaricomycotina</taxon>
        <taxon>Agaricomycetes</taxon>
        <taxon>Agaricomycetidae</taxon>
        <taxon>Agaricales</taxon>
        <taxon>Marasmiineae</taxon>
        <taxon>Mycenaceae</taxon>
        <taxon>Mycena</taxon>
    </lineage>
</organism>
<accession>A0AAD7JMK0</accession>
<keyword evidence="4" id="KW-1185">Reference proteome</keyword>
<evidence type="ECO:0000313" key="3">
    <source>
        <dbReference type="EMBL" id="KAJ7766058.1"/>
    </source>
</evidence>
<gene>
    <name evidence="3" type="ORF">B0H16DRAFT_1522902</name>
</gene>
<comment type="caution">
    <text evidence="3">The sequence shown here is derived from an EMBL/GenBank/DDBJ whole genome shotgun (WGS) entry which is preliminary data.</text>
</comment>
<dbReference type="PANTHER" id="PTHR40465:SF1">
    <property type="entry name" value="DUF6534 DOMAIN-CONTAINING PROTEIN"/>
    <property type="match status" value="1"/>
</dbReference>
<dbReference type="InterPro" id="IPR045339">
    <property type="entry name" value="DUF6534"/>
</dbReference>
<feature type="transmembrane region" description="Helical" evidence="1">
    <location>
        <begin position="12"/>
        <end position="31"/>
    </location>
</feature>
<dbReference type="EMBL" id="JARKIB010000024">
    <property type="protein sequence ID" value="KAJ7766058.1"/>
    <property type="molecule type" value="Genomic_DNA"/>
</dbReference>
<dbReference type="PANTHER" id="PTHR40465">
    <property type="entry name" value="CHROMOSOME 1, WHOLE GENOME SHOTGUN SEQUENCE"/>
    <property type="match status" value="1"/>
</dbReference>